<dbReference type="SMART" id="SM00448">
    <property type="entry name" value="REC"/>
    <property type="match status" value="1"/>
</dbReference>
<sequence>MTSQRILIADDEPLARDRLRRLVEGLPEYSVCGEAADGDRTLQAVAELEPDIVLLDIRMPGADGMDVAAHLSQLERPPAVIFCTAYDHYALQAFEVNASAYLMKPIRKDALTKALQQAAKTNRLQQQPLAGTAPAAAELAVRTYRGTELIDLVSLIYCQADQKYVTLHHLQGNVLSDYTLKELEQHYGDHLLRVHRNTLVGTRFIQALHRNISGQATLVLRDGLGELPVSRRHASELRQWLQDYRPGKH</sequence>
<evidence type="ECO:0000259" key="4">
    <source>
        <dbReference type="PROSITE" id="PS50930"/>
    </source>
</evidence>
<dbReference type="SUPFAM" id="SSF52172">
    <property type="entry name" value="CheY-like"/>
    <property type="match status" value="1"/>
</dbReference>
<dbReference type="Gene3D" id="2.40.50.1020">
    <property type="entry name" value="LytTr DNA-binding domain"/>
    <property type="match status" value="1"/>
</dbReference>
<evidence type="ECO:0000259" key="3">
    <source>
        <dbReference type="PROSITE" id="PS50110"/>
    </source>
</evidence>
<dbReference type="InterPro" id="IPR046947">
    <property type="entry name" value="LytR-like"/>
</dbReference>
<dbReference type="AlphaFoldDB" id="A0A0H4HXL7"/>
<dbReference type="Gene3D" id="3.40.50.2300">
    <property type="match status" value="1"/>
</dbReference>
<dbReference type="PROSITE" id="PS50930">
    <property type="entry name" value="HTH_LYTTR"/>
    <property type="match status" value="1"/>
</dbReference>
<dbReference type="InterPro" id="IPR011006">
    <property type="entry name" value="CheY-like_superfamily"/>
</dbReference>
<dbReference type="PANTHER" id="PTHR37299:SF1">
    <property type="entry name" value="STAGE 0 SPORULATION PROTEIN A HOMOLOG"/>
    <property type="match status" value="1"/>
</dbReference>
<dbReference type="InterPro" id="IPR001789">
    <property type="entry name" value="Sig_transdc_resp-reg_receiver"/>
</dbReference>
<dbReference type="PROSITE" id="PS50110">
    <property type="entry name" value="RESPONSE_REGULATORY"/>
    <property type="match status" value="1"/>
</dbReference>
<dbReference type="PANTHER" id="PTHR37299">
    <property type="entry name" value="TRANSCRIPTIONAL REGULATOR-RELATED"/>
    <property type="match status" value="1"/>
</dbReference>
<feature type="modified residue" description="4-aspartylphosphate" evidence="2">
    <location>
        <position position="56"/>
    </location>
</feature>
<dbReference type="GO" id="GO:0003677">
    <property type="term" value="F:DNA binding"/>
    <property type="evidence" value="ECO:0007669"/>
    <property type="project" value="InterPro"/>
</dbReference>
<evidence type="ECO:0000313" key="5">
    <source>
        <dbReference type="EMBL" id="AKO51449.1"/>
    </source>
</evidence>
<gene>
    <name evidence="5" type="ORF">ABA45_02615</name>
</gene>
<keyword evidence="6" id="KW-1185">Reference proteome</keyword>
<feature type="domain" description="Response regulatory" evidence="3">
    <location>
        <begin position="5"/>
        <end position="119"/>
    </location>
</feature>
<dbReference type="EMBL" id="CP011494">
    <property type="protein sequence ID" value="AKO51449.1"/>
    <property type="molecule type" value="Genomic_DNA"/>
</dbReference>
<dbReference type="SMART" id="SM00850">
    <property type="entry name" value="LytTR"/>
    <property type="match status" value="1"/>
</dbReference>
<dbReference type="RefSeq" id="WP_048384225.1">
    <property type="nucleotide sequence ID" value="NZ_CP011494.1"/>
</dbReference>
<dbReference type="KEGG" id="mpq:ABA45_02615"/>
<evidence type="ECO:0000313" key="6">
    <source>
        <dbReference type="Proteomes" id="UP000036406"/>
    </source>
</evidence>
<organism evidence="5 6">
    <name type="scientific">Marinobacter psychrophilus</name>
    <dbReference type="NCBI Taxonomy" id="330734"/>
    <lineage>
        <taxon>Bacteria</taxon>
        <taxon>Pseudomonadati</taxon>
        <taxon>Pseudomonadota</taxon>
        <taxon>Gammaproteobacteria</taxon>
        <taxon>Pseudomonadales</taxon>
        <taxon>Marinobacteraceae</taxon>
        <taxon>Marinobacter</taxon>
    </lineage>
</organism>
<protein>
    <submittedName>
        <fullName evidence="5">Chemotaxis protein CheY</fullName>
    </submittedName>
</protein>
<evidence type="ECO:0000256" key="1">
    <source>
        <dbReference type="ARBA" id="ARBA00023012"/>
    </source>
</evidence>
<dbReference type="Pfam" id="PF00072">
    <property type="entry name" value="Response_reg"/>
    <property type="match status" value="1"/>
</dbReference>
<dbReference type="STRING" id="330734.ABA45_02615"/>
<dbReference type="InterPro" id="IPR007492">
    <property type="entry name" value="LytTR_DNA-bd_dom"/>
</dbReference>
<dbReference type="PATRIC" id="fig|330734.3.peg.587"/>
<evidence type="ECO:0000256" key="2">
    <source>
        <dbReference type="PROSITE-ProRule" id="PRU00169"/>
    </source>
</evidence>
<name>A0A0H4HXL7_9GAMM</name>
<dbReference type="Pfam" id="PF04397">
    <property type="entry name" value="LytTR"/>
    <property type="match status" value="1"/>
</dbReference>
<dbReference type="Proteomes" id="UP000036406">
    <property type="component" value="Chromosome"/>
</dbReference>
<keyword evidence="2" id="KW-0597">Phosphoprotein</keyword>
<keyword evidence="1" id="KW-0902">Two-component regulatory system</keyword>
<reference evidence="5 6" key="1">
    <citation type="submission" date="2015-05" db="EMBL/GenBank/DDBJ databases">
        <title>Complete genome of Marinobacter psychrophilus strain 20041T isolated from sea-ice of the Canadian Basin.</title>
        <authorList>
            <person name="Song L."/>
            <person name="Ren L."/>
            <person name="Yu Y."/>
            <person name="Wang X."/>
        </authorList>
    </citation>
    <scope>NUCLEOTIDE SEQUENCE [LARGE SCALE GENOMIC DNA]</scope>
    <source>
        <strain evidence="5 6">20041</strain>
    </source>
</reference>
<feature type="domain" description="HTH LytTR-type" evidence="4">
    <location>
        <begin position="139"/>
        <end position="243"/>
    </location>
</feature>
<dbReference type="GO" id="GO:0000156">
    <property type="term" value="F:phosphorelay response regulator activity"/>
    <property type="evidence" value="ECO:0007669"/>
    <property type="project" value="InterPro"/>
</dbReference>
<accession>A0A0H4HXL7</accession>
<dbReference type="CDD" id="cd17532">
    <property type="entry name" value="REC_LytTR_AlgR-like"/>
    <property type="match status" value="1"/>
</dbReference>
<proteinExistence type="predicted"/>